<dbReference type="InterPro" id="IPR043128">
    <property type="entry name" value="Rev_trsase/Diguanyl_cyclase"/>
</dbReference>
<dbReference type="Pfam" id="PF00078">
    <property type="entry name" value="RVT_1"/>
    <property type="match status" value="1"/>
</dbReference>
<organism evidence="3 4">
    <name type="scientific">Crassostrea virginica</name>
    <name type="common">Eastern oyster</name>
    <dbReference type="NCBI Taxonomy" id="6565"/>
    <lineage>
        <taxon>Eukaryota</taxon>
        <taxon>Metazoa</taxon>
        <taxon>Spiralia</taxon>
        <taxon>Lophotrochozoa</taxon>
        <taxon>Mollusca</taxon>
        <taxon>Bivalvia</taxon>
        <taxon>Autobranchia</taxon>
        <taxon>Pteriomorphia</taxon>
        <taxon>Ostreida</taxon>
        <taxon>Ostreoidea</taxon>
        <taxon>Ostreidae</taxon>
        <taxon>Crassostrea</taxon>
    </lineage>
</organism>
<protein>
    <submittedName>
        <fullName evidence="4">Uncharacterized protein LOC111125683</fullName>
    </submittedName>
</protein>
<dbReference type="OrthoDB" id="411544at2759"/>
<gene>
    <name evidence="4" type="primary">LOC111125683</name>
</gene>
<reference evidence="4" key="1">
    <citation type="submission" date="2025-08" db="UniProtKB">
        <authorList>
            <consortium name="RefSeq"/>
        </authorList>
    </citation>
    <scope>IDENTIFICATION</scope>
    <source>
        <tissue evidence="4">Whole sample</tissue>
    </source>
</reference>
<dbReference type="Gene3D" id="3.30.70.270">
    <property type="match status" value="1"/>
</dbReference>
<evidence type="ECO:0000256" key="1">
    <source>
        <dbReference type="SAM" id="MobiDB-lite"/>
    </source>
</evidence>
<dbReference type="CDD" id="cd03714">
    <property type="entry name" value="RT_DIRS1"/>
    <property type="match status" value="1"/>
</dbReference>
<feature type="domain" description="Reverse transcriptase" evidence="2">
    <location>
        <begin position="209"/>
        <end position="403"/>
    </location>
</feature>
<feature type="region of interest" description="Disordered" evidence="1">
    <location>
        <begin position="1"/>
        <end position="52"/>
    </location>
</feature>
<proteinExistence type="predicted"/>
<feature type="region of interest" description="Disordered" evidence="1">
    <location>
        <begin position="95"/>
        <end position="123"/>
    </location>
</feature>
<feature type="compositionally biased region" description="Basic residues" evidence="1">
    <location>
        <begin position="1"/>
        <end position="10"/>
    </location>
</feature>
<dbReference type="Proteomes" id="UP000694844">
    <property type="component" value="Chromosome 3"/>
</dbReference>
<keyword evidence="3" id="KW-1185">Reference proteome</keyword>
<evidence type="ECO:0000313" key="3">
    <source>
        <dbReference type="Proteomes" id="UP000694844"/>
    </source>
</evidence>
<feature type="compositionally biased region" description="Polar residues" evidence="1">
    <location>
        <begin position="41"/>
        <end position="50"/>
    </location>
</feature>
<evidence type="ECO:0000313" key="4">
    <source>
        <dbReference type="RefSeq" id="XP_022325447.1"/>
    </source>
</evidence>
<accession>A0A8B8DBI1</accession>
<dbReference type="RefSeq" id="XP_022325447.1">
    <property type="nucleotide sequence ID" value="XM_022469739.1"/>
</dbReference>
<dbReference type="SUPFAM" id="SSF56672">
    <property type="entry name" value="DNA/RNA polymerases"/>
    <property type="match status" value="1"/>
</dbReference>
<dbReference type="CDD" id="cd09275">
    <property type="entry name" value="RNase_HI_RT_DIRS1"/>
    <property type="match status" value="1"/>
</dbReference>
<dbReference type="AlphaFoldDB" id="A0A8B8DBI1"/>
<dbReference type="Gene3D" id="3.10.10.10">
    <property type="entry name" value="HIV Type 1 Reverse Transcriptase, subunit A, domain 1"/>
    <property type="match status" value="1"/>
</dbReference>
<name>A0A8B8DBI1_CRAVI</name>
<dbReference type="PANTHER" id="PTHR33050:SF8">
    <property type="entry name" value="REVERSE TRANSCRIPTASE DOMAIN-CONTAINING PROTEIN"/>
    <property type="match status" value="1"/>
</dbReference>
<dbReference type="PROSITE" id="PS50878">
    <property type="entry name" value="RT_POL"/>
    <property type="match status" value="1"/>
</dbReference>
<sequence>MPPRRPKRMKMSASKDSEQPVEPGQTPTPRSSEEAHGSVDDSPSGSTSDTLAVPTHASIPQVVPSVHSMIAANIPCYTAPSHKVMPRLIFVPPVDSRHNPTTTQTGHSSRNSGDHKMLTTSDPGSNLPTHKLWVLGRTPIKPHVLHKYLSCYPNTLIAKKLSLGFSQGFQLHYWGPRIHLESKNLISAYEHHNELKEKITKEVELGRIGGPFQTLPISNLRTSPIGVVPKGDNSGWRLITHLSFPKFNSVNSFIDPEETSVKYTSFDSVIQMIAKIGKGANIGKRDIKSAFRLLPIYPGDFDLLGFKFDDMYYIDKCLPMGCSISCRIFEDFATFLNWLARKKSNVDTIDHYLDDFIFAGYNATICSEVMNTFNSVCYELGVPLAEDKSVGPTTCLTFLGLEIDTIEMLVRIPHPKCVELLNLLQDLLLIKKVTLKQLQSILGKLNFFTRAIRPGRAFVRRLYDATIGVVKPHHYIRVTQSMREDIFMWCRFLEGFNGKVYFLEEEWHSDQTLNLFTDSSGSVELGCGAYFNGEWCFFGWPKHWKYIDGSHDMTFLELIPVVLSVIIWGDKLANKKITFHIDNQALVAVMNKQTSRSELVMVLVRALVLKSMLHNILFRAEYISTKSNIIADAISRKQWARFRQAAPNARINPQPIPQSFYNIISSLNLIDY</sequence>
<dbReference type="PANTHER" id="PTHR33050">
    <property type="entry name" value="REVERSE TRANSCRIPTASE DOMAIN-CONTAINING PROTEIN"/>
    <property type="match status" value="1"/>
</dbReference>
<dbReference type="InterPro" id="IPR000477">
    <property type="entry name" value="RT_dom"/>
</dbReference>
<dbReference type="InterPro" id="IPR043502">
    <property type="entry name" value="DNA/RNA_pol_sf"/>
</dbReference>
<dbReference type="KEGG" id="cvn:111125683"/>
<dbReference type="GeneID" id="111125683"/>
<evidence type="ECO:0000259" key="2">
    <source>
        <dbReference type="PROSITE" id="PS50878"/>
    </source>
</evidence>
<dbReference type="InterPro" id="IPR052055">
    <property type="entry name" value="Hepadnavirus_pol/RT"/>
</dbReference>
<feature type="compositionally biased region" description="Polar residues" evidence="1">
    <location>
        <begin position="99"/>
        <end position="111"/>
    </location>
</feature>